<dbReference type="Proteomes" id="UP000076447">
    <property type="component" value="Unassembled WGS sequence"/>
</dbReference>
<feature type="transmembrane region" description="Helical" evidence="2">
    <location>
        <begin position="6"/>
        <end position="24"/>
    </location>
</feature>
<keyword evidence="2" id="KW-0812">Transmembrane</keyword>
<reference evidence="3 4" key="1">
    <citation type="submission" date="2016-01" db="EMBL/GenBank/DDBJ databases">
        <title>Genome sequence of Oerskovia enterophila VJag, an agar and cellulose degrading bacterium.</title>
        <authorList>
            <person name="Poehlein A."/>
            <person name="Jag V."/>
            <person name="Bengelsdorf F."/>
            <person name="Duerre P."/>
            <person name="Daniel R."/>
        </authorList>
    </citation>
    <scope>NUCLEOTIDE SEQUENCE [LARGE SCALE GENOMIC DNA]</scope>
    <source>
        <strain evidence="3 4">VJag</strain>
    </source>
</reference>
<protein>
    <recommendedName>
        <fullName evidence="5">DUF3137 domain-containing protein</fullName>
    </recommendedName>
</protein>
<gene>
    <name evidence="3" type="ORF">OJAG_15880</name>
</gene>
<dbReference type="EMBL" id="LRIE01000066">
    <property type="protein sequence ID" value="KZM35759.1"/>
    <property type="molecule type" value="Genomic_DNA"/>
</dbReference>
<dbReference type="RefSeq" id="WP_157516357.1">
    <property type="nucleotide sequence ID" value="NZ_LRIE01000066.1"/>
</dbReference>
<organism evidence="3 4">
    <name type="scientific">Oerskovia enterophila</name>
    <dbReference type="NCBI Taxonomy" id="43678"/>
    <lineage>
        <taxon>Bacteria</taxon>
        <taxon>Bacillati</taxon>
        <taxon>Actinomycetota</taxon>
        <taxon>Actinomycetes</taxon>
        <taxon>Micrococcales</taxon>
        <taxon>Cellulomonadaceae</taxon>
        <taxon>Oerskovia</taxon>
    </lineage>
</organism>
<accession>A0A163RW17</accession>
<evidence type="ECO:0000256" key="2">
    <source>
        <dbReference type="SAM" id="Phobius"/>
    </source>
</evidence>
<name>A0A163RW17_9CELL</name>
<feature type="region of interest" description="Disordered" evidence="1">
    <location>
        <begin position="220"/>
        <end position="244"/>
    </location>
</feature>
<keyword evidence="2" id="KW-1133">Transmembrane helix</keyword>
<proteinExistence type="predicted"/>
<sequence>MTWVAWVVFVVVDVVVIGLMYVFWRAGKARLRMFEAWGARHGWRYEDIDRELAKRWRGTPFGAGHDRKATEVLAGEYAGRPALSFTYVWTVGGGKSETTHTAHVVALFLPVVLPVLELTPEGFGARVAKAFGGQDVQLESEDFNRAWRVETSDLRFAHQVLHPRLMHRLLEPDFARRNVRIEGDVILGWTGGRTVLDNVFPLMSRLAAVADAIPDHVWLDRGASPPRRQGDPPRSAPTWGTPAP</sequence>
<evidence type="ECO:0000313" key="3">
    <source>
        <dbReference type="EMBL" id="KZM35759.1"/>
    </source>
</evidence>
<dbReference type="OrthoDB" id="3429251at2"/>
<comment type="caution">
    <text evidence="3">The sequence shown here is derived from an EMBL/GenBank/DDBJ whole genome shotgun (WGS) entry which is preliminary data.</text>
</comment>
<evidence type="ECO:0000313" key="4">
    <source>
        <dbReference type="Proteomes" id="UP000076447"/>
    </source>
</evidence>
<evidence type="ECO:0000256" key="1">
    <source>
        <dbReference type="SAM" id="MobiDB-lite"/>
    </source>
</evidence>
<dbReference type="AlphaFoldDB" id="A0A163RW17"/>
<keyword evidence="2" id="KW-0472">Membrane</keyword>
<dbReference type="STRING" id="43678.OJAG_15880"/>
<dbReference type="PATRIC" id="fig|43678.3.peg.1663"/>
<evidence type="ECO:0008006" key="5">
    <source>
        <dbReference type="Google" id="ProtNLM"/>
    </source>
</evidence>